<dbReference type="PROSITE" id="PS50102">
    <property type="entry name" value="RRM"/>
    <property type="match status" value="1"/>
</dbReference>
<proteinExistence type="predicted"/>
<organism evidence="8 9">
    <name type="scientific">Phocoena sinus</name>
    <name type="common">Vaquita</name>
    <dbReference type="NCBI Taxonomy" id="42100"/>
    <lineage>
        <taxon>Eukaryota</taxon>
        <taxon>Metazoa</taxon>
        <taxon>Chordata</taxon>
        <taxon>Craniata</taxon>
        <taxon>Vertebrata</taxon>
        <taxon>Euteleostomi</taxon>
        <taxon>Mammalia</taxon>
        <taxon>Eutheria</taxon>
        <taxon>Laurasiatheria</taxon>
        <taxon>Artiodactyla</taxon>
        <taxon>Whippomorpha</taxon>
        <taxon>Cetacea</taxon>
        <taxon>Odontoceti</taxon>
        <taxon>Phocoenidae</taxon>
        <taxon>Phocoena</taxon>
    </lineage>
</organism>
<dbReference type="Gene3D" id="3.30.70.330">
    <property type="match status" value="1"/>
</dbReference>
<dbReference type="InterPro" id="IPR000504">
    <property type="entry name" value="RRM_dom"/>
</dbReference>
<evidence type="ECO:0000256" key="3">
    <source>
        <dbReference type="ARBA" id="ARBA00067964"/>
    </source>
</evidence>
<dbReference type="GeneID" id="116747595"/>
<keyword evidence="1 5" id="KW-0694">RNA-binding</keyword>
<keyword evidence="9" id="KW-1185">Reference proteome</keyword>
<evidence type="ECO:0000256" key="4">
    <source>
        <dbReference type="ARBA" id="ARBA00075590"/>
    </source>
</evidence>
<feature type="region of interest" description="Disordered" evidence="6">
    <location>
        <begin position="247"/>
        <end position="273"/>
    </location>
</feature>
<dbReference type="RefSeq" id="XP_032475876.1">
    <property type="nucleotide sequence ID" value="XM_032619985.1"/>
</dbReference>
<dbReference type="AlphaFoldDB" id="A0A8C9CFS3"/>
<dbReference type="PANTHER" id="PTHR16105">
    <property type="entry name" value="RNA-BINDING REGION-CONTAINING PROTEIN 3"/>
    <property type="match status" value="1"/>
</dbReference>
<dbReference type="GO" id="GO:0005689">
    <property type="term" value="C:U12-type spliceosomal complex"/>
    <property type="evidence" value="ECO:0007669"/>
    <property type="project" value="TreeGrafter"/>
</dbReference>
<dbReference type="CDD" id="cd12239">
    <property type="entry name" value="RRM2_RBM40_like"/>
    <property type="match status" value="1"/>
</dbReference>
<feature type="domain" description="RRM" evidence="7">
    <location>
        <begin position="333"/>
        <end position="411"/>
    </location>
</feature>
<evidence type="ECO:0000259" key="7">
    <source>
        <dbReference type="PROSITE" id="PS50102"/>
    </source>
</evidence>
<dbReference type="GeneTree" id="ENSGT00530000063786"/>
<comment type="function">
    <text evidence="2">May bind RNA.</text>
</comment>
<evidence type="ECO:0000256" key="5">
    <source>
        <dbReference type="PROSITE-ProRule" id="PRU00176"/>
    </source>
</evidence>
<dbReference type="InterPro" id="IPR035979">
    <property type="entry name" value="RBD_domain_sf"/>
</dbReference>
<accession>A0A8C9CFS3</accession>
<evidence type="ECO:0000256" key="1">
    <source>
        <dbReference type="ARBA" id="ARBA00022884"/>
    </source>
</evidence>
<dbReference type="Proteomes" id="UP000694554">
    <property type="component" value="Chromosome X"/>
</dbReference>
<reference evidence="8" key="1">
    <citation type="submission" date="2019-08" db="EMBL/GenBank/DDBJ databases">
        <title>Phocoena sinus (Vaquita) genome, mPhoSin1, primary haplotype.</title>
        <authorList>
            <person name="Morin P."/>
            <person name="Mountcastle J."/>
            <person name="Fungtammasan C."/>
            <person name="Rhie A."/>
            <person name="Rojas-Bracho L."/>
            <person name="Smith C.R."/>
            <person name="Taylor B.L."/>
            <person name="Gulland F.M.D."/>
            <person name="Musser W."/>
            <person name="Houck M."/>
            <person name="Haase B."/>
            <person name="Paez S."/>
            <person name="Howe K."/>
            <person name="Torrance J."/>
            <person name="Formenti G."/>
            <person name="Phillippy A."/>
            <person name="Ryder O."/>
            <person name="Jarvis E.D."/>
            <person name="Fedrigo O."/>
        </authorList>
    </citation>
    <scope>NUCLEOTIDE SEQUENCE [LARGE SCALE GENOMIC DNA]</scope>
</reference>
<dbReference type="SMART" id="SM00360">
    <property type="entry name" value="RRM"/>
    <property type="match status" value="1"/>
</dbReference>
<dbReference type="KEGG" id="psiu:116747595"/>
<dbReference type="SUPFAM" id="SSF54928">
    <property type="entry name" value="RNA-binding domain, RBD"/>
    <property type="match status" value="1"/>
</dbReference>
<dbReference type="GO" id="GO:0097157">
    <property type="term" value="F:pre-mRNA intronic binding"/>
    <property type="evidence" value="ECO:0007669"/>
    <property type="project" value="TreeGrafter"/>
</dbReference>
<dbReference type="GO" id="GO:0030626">
    <property type="term" value="F:U12 snRNA binding"/>
    <property type="evidence" value="ECO:0007669"/>
    <property type="project" value="TreeGrafter"/>
</dbReference>
<evidence type="ECO:0000256" key="6">
    <source>
        <dbReference type="SAM" id="MobiDB-lite"/>
    </source>
</evidence>
<dbReference type="CTD" id="55285"/>
<dbReference type="GO" id="GO:0000398">
    <property type="term" value="P:mRNA splicing, via spliceosome"/>
    <property type="evidence" value="ECO:0007669"/>
    <property type="project" value="TreeGrafter"/>
</dbReference>
<name>A0A8C9CFS3_PHOSS</name>
<sequence>MKRVNSCVKSDEHVLEELETEGERQLKSLLQHQLDTSVSIEECVSKKESFAPGTMYKPFGKEAAGTMTLSQFQTLHEKDQETASLRELGLSETEILIWKSHVSGEKRARLRATPEAIQNRLRDIEERISERQRILCLPQRFAKSKQLTRREMEIENSLFQGADRHSFLKALYYQAYHKKTSADKYMTSMKRKIKLGTKDESQKKNKGDPMNNLENFYQEMIMKKRLEEFQLMRGEPFASHSLVSATSVGDSGTAENPSLLQDKGKQAAQGKGPSLHVAKVIDNSPEQCWTGPKKLTQPIEFVPEDEIQRNRLSEEEIRKIPMFSSYNPGEPNKVLYLKNLSPRVTERDLVSLFARFQEKKGPPIQFRMMTGRMRGQAFITFPNTEIAWQALRLVNGYKLRGKILVIEFGKNKKQQSDLQAASLISSTTDNTTEISGS</sequence>
<dbReference type="FunFam" id="3.30.70.330:FF:000252">
    <property type="entry name" value="RNA binding motif protein 41"/>
    <property type="match status" value="1"/>
</dbReference>
<evidence type="ECO:0000313" key="9">
    <source>
        <dbReference type="Proteomes" id="UP000694554"/>
    </source>
</evidence>
<evidence type="ECO:0000256" key="2">
    <source>
        <dbReference type="ARBA" id="ARBA00056959"/>
    </source>
</evidence>
<dbReference type="InterPro" id="IPR012677">
    <property type="entry name" value="Nucleotide-bd_a/b_plait_sf"/>
</dbReference>
<reference evidence="8" key="3">
    <citation type="submission" date="2025-09" db="UniProtKB">
        <authorList>
            <consortium name="Ensembl"/>
        </authorList>
    </citation>
    <scope>IDENTIFICATION</scope>
</reference>
<evidence type="ECO:0000313" key="8">
    <source>
        <dbReference type="Ensembl" id="ENSPSNP00000024303.1"/>
    </source>
</evidence>
<dbReference type="InterPro" id="IPR045164">
    <property type="entry name" value="RBM41/RNPC3"/>
</dbReference>
<dbReference type="Pfam" id="PF00076">
    <property type="entry name" value="RRM_1"/>
    <property type="match status" value="1"/>
</dbReference>
<feature type="compositionally biased region" description="Polar residues" evidence="6">
    <location>
        <begin position="247"/>
        <end position="259"/>
    </location>
</feature>
<dbReference type="PANTHER" id="PTHR16105:SF2">
    <property type="entry name" value="RNA-BINDING PROTEIN 41"/>
    <property type="match status" value="1"/>
</dbReference>
<reference evidence="8" key="2">
    <citation type="submission" date="2025-08" db="UniProtKB">
        <authorList>
            <consortium name="Ensembl"/>
        </authorList>
    </citation>
    <scope>IDENTIFICATION</scope>
</reference>
<protein>
    <recommendedName>
        <fullName evidence="3">RNA-binding protein 41</fullName>
    </recommendedName>
    <alternativeName>
        <fullName evidence="4">RNA-binding motif protein 41</fullName>
    </alternativeName>
</protein>
<dbReference type="Ensembl" id="ENSPSNT00000027337.1">
    <property type="protein sequence ID" value="ENSPSNP00000024303.1"/>
    <property type="gene ID" value="ENSPSNG00000017753.1"/>
</dbReference>
<gene>
    <name evidence="8" type="primary">RBM41</name>
</gene>